<evidence type="ECO:0000313" key="2">
    <source>
        <dbReference type="EMBL" id="OBS58369.1"/>
    </source>
</evidence>
<dbReference type="Proteomes" id="UP000092124">
    <property type="component" value="Unassembled WGS sequence"/>
</dbReference>
<feature type="region of interest" description="Disordered" evidence="1">
    <location>
        <begin position="49"/>
        <end position="111"/>
    </location>
</feature>
<protein>
    <submittedName>
        <fullName evidence="2">Uncharacterized protein</fullName>
    </submittedName>
</protein>
<gene>
    <name evidence="2" type="ORF">A6R68_10498</name>
</gene>
<keyword evidence="3" id="KW-1185">Reference proteome</keyword>
<feature type="compositionally biased region" description="Polar residues" evidence="1">
    <location>
        <begin position="67"/>
        <end position="97"/>
    </location>
</feature>
<evidence type="ECO:0000313" key="3">
    <source>
        <dbReference type="Proteomes" id="UP000092124"/>
    </source>
</evidence>
<name>A0A1A6FXP3_NEOLE</name>
<proteinExistence type="predicted"/>
<evidence type="ECO:0000256" key="1">
    <source>
        <dbReference type="SAM" id="MobiDB-lite"/>
    </source>
</evidence>
<reference evidence="2 3" key="1">
    <citation type="submission" date="2016-06" db="EMBL/GenBank/DDBJ databases">
        <title>The Draft Genome Sequence and Annotation of the Desert Woodrat Neotoma lepida.</title>
        <authorList>
            <person name="Campbell M."/>
            <person name="Oakeson K.F."/>
            <person name="Yandell M."/>
            <person name="Halpert J.R."/>
            <person name="Dearing D."/>
        </authorList>
    </citation>
    <scope>NUCLEOTIDE SEQUENCE [LARGE SCALE GENOMIC DNA]</scope>
    <source>
        <strain evidence="2">417</strain>
        <tissue evidence="2">Liver</tissue>
    </source>
</reference>
<dbReference type="AlphaFoldDB" id="A0A1A6FXP3"/>
<accession>A0A1A6FXP3</accession>
<comment type="caution">
    <text evidence="2">The sequence shown here is derived from an EMBL/GenBank/DDBJ whole genome shotgun (WGS) entry which is preliminary data.</text>
</comment>
<organism evidence="2 3">
    <name type="scientific">Neotoma lepida</name>
    <name type="common">Desert woodrat</name>
    <dbReference type="NCBI Taxonomy" id="56216"/>
    <lineage>
        <taxon>Eukaryota</taxon>
        <taxon>Metazoa</taxon>
        <taxon>Chordata</taxon>
        <taxon>Craniata</taxon>
        <taxon>Vertebrata</taxon>
        <taxon>Euteleostomi</taxon>
        <taxon>Mammalia</taxon>
        <taxon>Eutheria</taxon>
        <taxon>Euarchontoglires</taxon>
        <taxon>Glires</taxon>
        <taxon>Rodentia</taxon>
        <taxon>Myomorpha</taxon>
        <taxon>Muroidea</taxon>
        <taxon>Cricetidae</taxon>
        <taxon>Neotominae</taxon>
        <taxon>Neotoma</taxon>
    </lineage>
</organism>
<dbReference type="EMBL" id="LZPO01116606">
    <property type="protein sequence ID" value="OBS58369.1"/>
    <property type="molecule type" value="Genomic_DNA"/>
</dbReference>
<sequence length="111" mass="11786">MGNSSLGVPWGIWEDLSWKGFQSLQKQALGHHTEDSAGTEHLASRALVLVHSPAHTNPAEAPGPRKQGTQQALHLSPHCSNQSSQPPLPTSLGNLETGSDLPVPWGIQEGT</sequence>